<protein>
    <recommendedName>
        <fullName evidence="3">DUF4283 domain-containing protein</fullName>
    </recommendedName>
</protein>
<dbReference type="Proteomes" id="UP001552299">
    <property type="component" value="Unassembled WGS sequence"/>
</dbReference>
<sequence>MAGNRLLDPIFLDGVSQSRSFREVLSRTSSSSTFSALKVSSCHGIPALLISDAELNALAAPFEFALVGKFPNRRPSFEAIRKFFFQLKLDGEFSVTILNNKNIIVEFSLIDPILFNGLCILTLMWNLLSFRFEISFPNLRPHLFSTRILQGLGSIFGRPLKTDSATANGTRPSVARVLVELDVTKRYPDKVWLGSKTMGYVQFVEMEVFPSYYSHCKALGHLKAECSVLHPHHMVGSGLGDQKLAPMDVGLSADAGCSSLAADKVGLLAPNVVEVNNSGIGEVVEIVTGKEVVDAPMDALVVPVVVLESVAPTCTTPCVLNLVTSPLLSPDPNVDMCNGETEFANDYAPMVPRDRECDPSVGLTVALPLAPSCDKIVDDHSTAIVEDGVEGDPDFSDGSGDCDCGSPVVGDDLGTSVNAVGRPLVNVPLFVVSNVGMFAHLARANPAEQCDWLDDGLSSAGGEEKNEFELDARDNFDLSILQIADADFFKKSVKHRKRKPKKKCIFVWVFC</sequence>
<organism evidence="1 2">
    <name type="scientific">Dendrobium thyrsiflorum</name>
    <name type="common">Pinecone-like raceme dendrobium</name>
    <name type="synonym">Orchid</name>
    <dbReference type="NCBI Taxonomy" id="117978"/>
    <lineage>
        <taxon>Eukaryota</taxon>
        <taxon>Viridiplantae</taxon>
        <taxon>Streptophyta</taxon>
        <taxon>Embryophyta</taxon>
        <taxon>Tracheophyta</taxon>
        <taxon>Spermatophyta</taxon>
        <taxon>Magnoliopsida</taxon>
        <taxon>Liliopsida</taxon>
        <taxon>Asparagales</taxon>
        <taxon>Orchidaceae</taxon>
        <taxon>Epidendroideae</taxon>
        <taxon>Malaxideae</taxon>
        <taxon>Dendrobiinae</taxon>
        <taxon>Dendrobium</taxon>
    </lineage>
</organism>
<dbReference type="InterPro" id="IPR040256">
    <property type="entry name" value="At4g02000-like"/>
</dbReference>
<dbReference type="PANTHER" id="PTHR31286">
    <property type="entry name" value="GLYCINE-RICH CELL WALL STRUCTURAL PROTEIN 1.8-LIKE"/>
    <property type="match status" value="1"/>
</dbReference>
<evidence type="ECO:0000313" key="1">
    <source>
        <dbReference type="EMBL" id="KAL0908199.1"/>
    </source>
</evidence>
<dbReference type="PANTHER" id="PTHR31286:SF179">
    <property type="entry name" value="RNASE H TYPE-1 DOMAIN-CONTAINING PROTEIN"/>
    <property type="match status" value="1"/>
</dbReference>
<comment type="caution">
    <text evidence="1">The sequence shown here is derived from an EMBL/GenBank/DDBJ whole genome shotgun (WGS) entry which is preliminary data.</text>
</comment>
<keyword evidence="2" id="KW-1185">Reference proteome</keyword>
<proteinExistence type="predicted"/>
<name>A0ABD0U6R1_DENTH</name>
<accession>A0ABD0U6R1</accession>
<evidence type="ECO:0000313" key="2">
    <source>
        <dbReference type="Proteomes" id="UP001552299"/>
    </source>
</evidence>
<gene>
    <name evidence="1" type="ORF">M5K25_022677</name>
</gene>
<evidence type="ECO:0008006" key="3">
    <source>
        <dbReference type="Google" id="ProtNLM"/>
    </source>
</evidence>
<dbReference type="AlphaFoldDB" id="A0ABD0U6R1"/>
<dbReference type="EMBL" id="JANQDX010000017">
    <property type="protein sequence ID" value="KAL0908199.1"/>
    <property type="molecule type" value="Genomic_DNA"/>
</dbReference>
<reference evidence="1 2" key="1">
    <citation type="journal article" date="2024" name="Plant Biotechnol. J.">
        <title>Dendrobium thyrsiflorum genome and its molecular insights into genes involved in important horticultural traits.</title>
        <authorList>
            <person name="Chen B."/>
            <person name="Wang J.Y."/>
            <person name="Zheng P.J."/>
            <person name="Li K.L."/>
            <person name="Liang Y.M."/>
            <person name="Chen X.F."/>
            <person name="Zhang C."/>
            <person name="Zhao X."/>
            <person name="He X."/>
            <person name="Zhang G.Q."/>
            <person name="Liu Z.J."/>
            <person name="Xu Q."/>
        </authorList>
    </citation>
    <scope>NUCLEOTIDE SEQUENCE [LARGE SCALE GENOMIC DNA]</scope>
    <source>
        <strain evidence="1">GZMU011</strain>
    </source>
</reference>